<dbReference type="EMBL" id="MT496970">
    <property type="protein sequence ID" value="QNJ49226.1"/>
    <property type="molecule type" value="Genomic_DNA"/>
</dbReference>
<dbReference type="Proteomes" id="UP000515964">
    <property type="component" value="Segment"/>
</dbReference>
<dbReference type="RefSeq" id="YP_009986978.1">
    <property type="nucleotide sequence ID" value="NC_052662.1"/>
</dbReference>
<sequence>MINEEQFVKVPMWILKISQVNGHKFTDSAKNLYCYLRGFDRAFPSYAKIGDVFGITPRAAEERVKKLLEMGLIIKDARPGSSNLYRVLDIPKGESSLPDPSEKEEAIVKAVQEQLPLMEWKNFKKWYSPSGNEYTATLPAVEIYSYIAGFNEQGQECYATQKTLANIGMVSDRQVRNIINMFVDMGVLSVEARHGQTSLYKTLPFTEMNVKKQKRVKEIPYTENQQSDWCFYIQKLVSPFYTCLKAGITVNIDRRIKEQSKNSMFKHYLLDSFSGDYATIFSLEKEVKKGFNRSLCLKEWLPDGYTETYNLEDYESIKNFVSEKLIKE</sequence>
<name>A0A7G8L1C8_9CAUD</name>
<organism evidence="1 2">
    <name type="scientific">Escherichia phage Mt1B1_P17</name>
    <dbReference type="NCBI Taxonomy" id="2743961"/>
    <lineage>
        <taxon>Viruses</taxon>
        <taxon>Duplodnaviria</taxon>
        <taxon>Heunggongvirae</taxon>
        <taxon>Uroviricota</taxon>
        <taxon>Caudoviricetes</taxon>
        <taxon>Stephanstirmvirinae</taxon>
        <taxon>Phapecoctavirus</taxon>
        <taxon>Phapecoctavirus Mt1B1P17</taxon>
    </lineage>
</organism>
<evidence type="ECO:0000313" key="1">
    <source>
        <dbReference type="EMBL" id="QNJ49226.1"/>
    </source>
</evidence>
<accession>A0A7G8L1C8</accession>
<dbReference type="InterPro" id="IPR036388">
    <property type="entry name" value="WH-like_DNA-bd_sf"/>
</dbReference>
<dbReference type="KEGG" id="vg:62614433"/>
<dbReference type="GeneID" id="62614433"/>
<evidence type="ECO:0000313" key="2">
    <source>
        <dbReference type="Proteomes" id="UP000515964"/>
    </source>
</evidence>
<dbReference type="Gene3D" id="1.10.10.10">
    <property type="entry name" value="Winged helix-like DNA-binding domain superfamily/Winged helix DNA-binding domain"/>
    <property type="match status" value="1"/>
</dbReference>
<proteinExistence type="predicted"/>
<reference evidence="1 2" key="1">
    <citation type="submission" date="2020-05" db="EMBL/GenBank/DDBJ databases">
        <authorList>
            <person name="Debarbieux L."/>
        </authorList>
    </citation>
    <scope>NUCLEOTIDE SEQUENCE [LARGE SCALE GENOMIC DNA]</scope>
</reference>
<protein>
    <submittedName>
        <fullName evidence="1">Uncharacterized protein</fullName>
    </submittedName>
</protein>
<keyword evidence="2" id="KW-1185">Reference proteome</keyword>